<dbReference type="Pfam" id="PF00656">
    <property type="entry name" value="Peptidase_C14"/>
    <property type="match status" value="1"/>
</dbReference>
<dbReference type="EMBL" id="JARUJP010000010">
    <property type="protein sequence ID" value="MDW8801468.1"/>
    <property type="molecule type" value="Genomic_DNA"/>
</dbReference>
<evidence type="ECO:0000259" key="1">
    <source>
        <dbReference type="Pfam" id="PF00656"/>
    </source>
</evidence>
<comment type="caution">
    <text evidence="2">The sequence shown here is derived from an EMBL/GenBank/DDBJ whole genome shotgun (WGS) entry which is preliminary data.</text>
</comment>
<reference evidence="2 3" key="1">
    <citation type="submission" date="2023-04" db="EMBL/GenBank/DDBJ databases">
        <title>Clostridium tannerae sp. nov., isolated from the fecal material of an alpaca.</title>
        <authorList>
            <person name="Miller S."/>
            <person name="Hendry M."/>
            <person name="King J."/>
            <person name="Sankaranarayanan K."/>
            <person name="Lawson P.A."/>
        </authorList>
    </citation>
    <scope>NUCLEOTIDE SEQUENCE [LARGE SCALE GENOMIC DNA]</scope>
    <source>
        <strain evidence="2 3">A1-XYC3</strain>
    </source>
</reference>
<dbReference type="Proteomes" id="UP001281656">
    <property type="component" value="Unassembled WGS sequence"/>
</dbReference>
<accession>A0ABU4JTK4</accession>
<evidence type="ECO:0000313" key="3">
    <source>
        <dbReference type="Proteomes" id="UP001281656"/>
    </source>
</evidence>
<dbReference type="SUPFAM" id="SSF52129">
    <property type="entry name" value="Caspase-like"/>
    <property type="match status" value="1"/>
</dbReference>
<dbReference type="InterPro" id="IPR011600">
    <property type="entry name" value="Pept_C14_caspase"/>
</dbReference>
<sequence>MIIIYKALLIGINKYLDKGIKPLNNVVNDVLGIGRVLGVSSVDYGQSNLIGTQATKVNVIKSLKDFFGNCSKDDTLFLYWAGHGSTSGNGCFITYDTKIYNILNTSIEMDYVKELIENTNAKAVVVMFDCCYSGNVAREASAVRDTMERALKVSGKGKVVIAACDYYQKAYELDKEAHGRFTYHVLQGLEGKAADEKGNVDIFNLYKYISIEMEKYEDVQTPVFNGIVTSPIILNVIEERDSEKTHNINNYKENLTGEEVIQDSGKWCLFNIEAIKYDKVIEKDDLIEVSIVNPLPGQVAIIRNLDTVNPWGNNNISFTFKELCEYVKVENIEINHDNDEIYTIKLRKNKKGSSYGTELSVGLGGFGKSISAKELAELRARRILLGEEKNPEFSRSEWNMINMFVSKNGSTGFEISKPILRDVINKFLNKSVEDWKLIRLYMIYYLIMSYTVEYIEDLKLFVYSGIISKVEFTGIRHRIYSNVDPEKVIVNDRTVF</sequence>
<dbReference type="InterPro" id="IPR029030">
    <property type="entry name" value="Caspase-like_dom_sf"/>
</dbReference>
<gene>
    <name evidence="2" type="ORF">P8V03_09905</name>
</gene>
<keyword evidence="3" id="KW-1185">Reference proteome</keyword>
<feature type="domain" description="Peptidase C14 caspase" evidence="1">
    <location>
        <begin position="6"/>
        <end position="223"/>
    </location>
</feature>
<proteinExistence type="predicted"/>
<evidence type="ECO:0000313" key="2">
    <source>
        <dbReference type="EMBL" id="MDW8801468.1"/>
    </source>
</evidence>
<organism evidence="2 3">
    <name type="scientific">Clostridium tanneri</name>
    <dbReference type="NCBI Taxonomy" id="3037988"/>
    <lineage>
        <taxon>Bacteria</taxon>
        <taxon>Bacillati</taxon>
        <taxon>Bacillota</taxon>
        <taxon>Clostridia</taxon>
        <taxon>Eubacteriales</taxon>
        <taxon>Clostridiaceae</taxon>
        <taxon>Clostridium</taxon>
    </lineage>
</organism>
<name>A0ABU4JTK4_9CLOT</name>
<dbReference type="RefSeq" id="WP_318798048.1">
    <property type="nucleotide sequence ID" value="NZ_JARUJP010000010.1"/>
</dbReference>
<dbReference type="Gene3D" id="3.40.50.1460">
    <property type="match status" value="1"/>
</dbReference>
<protein>
    <submittedName>
        <fullName evidence="2">Caspase family protein</fullName>
    </submittedName>
</protein>